<accession>A3U1H8</accession>
<dbReference type="InterPro" id="IPR005471">
    <property type="entry name" value="Tscrpt_reg_IclR_N"/>
</dbReference>
<dbReference type="SUPFAM" id="SSF46785">
    <property type="entry name" value="Winged helix' DNA-binding domain"/>
    <property type="match status" value="1"/>
</dbReference>
<feature type="domain" description="HTH iclR-type" evidence="4">
    <location>
        <begin position="1"/>
        <end position="63"/>
    </location>
</feature>
<dbReference type="Gene3D" id="3.30.450.40">
    <property type="match status" value="1"/>
</dbReference>
<proteinExistence type="predicted"/>
<evidence type="ECO:0000259" key="5">
    <source>
        <dbReference type="PROSITE" id="PS51078"/>
    </source>
</evidence>
<dbReference type="PANTHER" id="PTHR30136">
    <property type="entry name" value="HELIX-TURN-HELIX TRANSCRIPTIONAL REGULATOR, ICLR FAMILY"/>
    <property type="match status" value="1"/>
</dbReference>
<dbReference type="SUPFAM" id="SSF55781">
    <property type="entry name" value="GAF domain-like"/>
    <property type="match status" value="1"/>
</dbReference>
<reference evidence="6 7" key="1">
    <citation type="journal article" date="2010" name="J. Bacteriol.">
        <title>Genome sequences of Oceanicola granulosus HTCC2516(T) and Oceanicola batsensis HTCC2597(TDelta).</title>
        <authorList>
            <person name="Thrash J.C."/>
            <person name="Cho J.C."/>
            <person name="Vergin K.L."/>
            <person name="Giovannoni S.J."/>
        </authorList>
    </citation>
    <scope>NUCLEOTIDE SEQUENCE [LARGE SCALE GENOMIC DNA]</scope>
    <source>
        <strain evidence="7">ATCC BAA-863 / DSM 15984 / KCTC 12145 / HTCC2597</strain>
    </source>
</reference>
<evidence type="ECO:0000313" key="7">
    <source>
        <dbReference type="Proteomes" id="UP000004318"/>
    </source>
</evidence>
<dbReference type="InterPro" id="IPR050707">
    <property type="entry name" value="HTH_MetabolicPath_Reg"/>
</dbReference>
<dbReference type="PROSITE" id="PS51078">
    <property type="entry name" value="ICLR_ED"/>
    <property type="match status" value="1"/>
</dbReference>
<dbReference type="EMBL" id="AAMO01000009">
    <property type="protein sequence ID" value="EAQ02161.1"/>
    <property type="molecule type" value="Genomic_DNA"/>
</dbReference>
<dbReference type="OrthoDB" id="6811967at2"/>
<dbReference type="GO" id="GO:0003677">
    <property type="term" value="F:DNA binding"/>
    <property type="evidence" value="ECO:0007669"/>
    <property type="project" value="UniProtKB-KW"/>
</dbReference>
<comment type="caution">
    <text evidence="6">The sequence shown here is derived from an EMBL/GenBank/DDBJ whole genome shotgun (WGS) entry which is preliminary data.</text>
</comment>
<name>A3U1H8_PSEBH</name>
<dbReference type="STRING" id="252305.OB2597_21091"/>
<dbReference type="Pfam" id="PF01614">
    <property type="entry name" value="IclR_C"/>
    <property type="match status" value="1"/>
</dbReference>
<dbReference type="RefSeq" id="WP_009804159.1">
    <property type="nucleotide sequence ID" value="NZ_AAMO01000009.1"/>
</dbReference>
<protein>
    <submittedName>
        <fullName evidence="6">Transcriptional regulatory protein</fullName>
    </submittedName>
</protein>
<gene>
    <name evidence="6" type="ORF">OB2597_21091</name>
</gene>
<dbReference type="Gene3D" id="1.10.10.10">
    <property type="entry name" value="Winged helix-like DNA-binding domain superfamily/Winged helix DNA-binding domain"/>
    <property type="match status" value="1"/>
</dbReference>
<dbReference type="Pfam" id="PF09339">
    <property type="entry name" value="HTH_IclR"/>
    <property type="match status" value="1"/>
</dbReference>
<dbReference type="PROSITE" id="PS51077">
    <property type="entry name" value="HTH_ICLR"/>
    <property type="match status" value="1"/>
</dbReference>
<dbReference type="InterPro" id="IPR029016">
    <property type="entry name" value="GAF-like_dom_sf"/>
</dbReference>
<evidence type="ECO:0000256" key="1">
    <source>
        <dbReference type="ARBA" id="ARBA00023015"/>
    </source>
</evidence>
<evidence type="ECO:0000259" key="4">
    <source>
        <dbReference type="PROSITE" id="PS51077"/>
    </source>
</evidence>
<evidence type="ECO:0000256" key="3">
    <source>
        <dbReference type="ARBA" id="ARBA00023163"/>
    </source>
</evidence>
<sequence>MSSLQNALDILSLFAVDRPSIGVSEAAAEIAKPKSSVSRLMKTMAEAGLLERDRASRAYVPGVLAFQLGNLYHSNLNIKTLVDDMVRELVEKTGLTFYVGVLSGQDIVLTDVFQGSYPIRLVLPKGARMPAHVTGIGLSLLSRLDDAERQALYTTQVDHAETNVSLSPAEVNKRAETVRDLGYAAVDGSAHRGFSSFAVAVSSPSEQQSIGFSLSYPSEFAEAHEIEAIAQTILASAREVGRRVGDPYWTKRAPVPGDAFSIQVVMEGGIELSSQ</sequence>
<dbReference type="GO" id="GO:0003700">
    <property type="term" value="F:DNA-binding transcription factor activity"/>
    <property type="evidence" value="ECO:0007669"/>
    <property type="project" value="TreeGrafter"/>
</dbReference>
<evidence type="ECO:0000313" key="6">
    <source>
        <dbReference type="EMBL" id="EAQ02161.1"/>
    </source>
</evidence>
<keyword evidence="2" id="KW-0238">DNA-binding</keyword>
<keyword evidence="1" id="KW-0805">Transcription regulation</keyword>
<dbReference type="HOGENOM" id="CLU_062618_2_1_5"/>
<dbReference type="AlphaFoldDB" id="A3U1H8"/>
<dbReference type="InterPro" id="IPR036388">
    <property type="entry name" value="WH-like_DNA-bd_sf"/>
</dbReference>
<dbReference type="Proteomes" id="UP000004318">
    <property type="component" value="Unassembled WGS sequence"/>
</dbReference>
<dbReference type="GO" id="GO:0045892">
    <property type="term" value="P:negative regulation of DNA-templated transcription"/>
    <property type="evidence" value="ECO:0007669"/>
    <property type="project" value="TreeGrafter"/>
</dbReference>
<dbReference type="InterPro" id="IPR014757">
    <property type="entry name" value="Tscrpt_reg_IclR_C"/>
</dbReference>
<dbReference type="PANTHER" id="PTHR30136:SF35">
    <property type="entry name" value="HTH-TYPE TRANSCRIPTIONAL REGULATOR RV1719"/>
    <property type="match status" value="1"/>
</dbReference>
<dbReference type="SMART" id="SM00346">
    <property type="entry name" value="HTH_ICLR"/>
    <property type="match status" value="1"/>
</dbReference>
<dbReference type="InterPro" id="IPR036390">
    <property type="entry name" value="WH_DNA-bd_sf"/>
</dbReference>
<keyword evidence="7" id="KW-1185">Reference proteome</keyword>
<feature type="domain" description="IclR-ED" evidence="5">
    <location>
        <begin position="64"/>
        <end position="246"/>
    </location>
</feature>
<keyword evidence="3" id="KW-0804">Transcription</keyword>
<evidence type="ECO:0000256" key="2">
    <source>
        <dbReference type="ARBA" id="ARBA00023125"/>
    </source>
</evidence>
<organism evidence="6 7">
    <name type="scientific">Pseudooceanicola batsensis (strain ATCC BAA-863 / DSM 15984 / KCTC 12145 / HTCC2597)</name>
    <name type="common">Oceanicola batsensis</name>
    <dbReference type="NCBI Taxonomy" id="252305"/>
    <lineage>
        <taxon>Bacteria</taxon>
        <taxon>Pseudomonadati</taxon>
        <taxon>Pseudomonadota</taxon>
        <taxon>Alphaproteobacteria</taxon>
        <taxon>Rhodobacterales</taxon>
        <taxon>Paracoccaceae</taxon>
        <taxon>Pseudooceanicola</taxon>
    </lineage>
</organism>